<organism evidence="2 3">
    <name type="scientific">Streptomyces glycanivorans</name>
    <dbReference type="NCBI Taxonomy" id="3033808"/>
    <lineage>
        <taxon>Bacteria</taxon>
        <taxon>Bacillati</taxon>
        <taxon>Actinomycetota</taxon>
        <taxon>Actinomycetes</taxon>
        <taxon>Kitasatosporales</taxon>
        <taxon>Streptomycetaceae</taxon>
        <taxon>Streptomyces</taxon>
    </lineage>
</organism>
<reference evidence="2 3" key="1">
    <citation type="submission" date="2023-03" db="EMBL/GenBank/DDBJ databases">
        <title>Isolation and description of six Streptomyces strains from soil environments, able to metabolize different microbial glucans.</title>
        <authorList>
            <person name="Widen T."/>
            <person name="Larsbrink J."/>
        </authorList>
    </citation>
    <scope>NUCLEOTIDE SEQUENCE [LARGE SCALE GENOMIC DNA]</scope>
    <source>
        <strain evidence="2 3">Alt3</strain>
    </source>
</reference>
<proteinExistence type="predicted"/>
<feature type="signal peptide" evidence="1">
    <location>
        <begin position="1"/>
        <end position="30"/>
    </location>
</feature>
<protein>
    <submittedName>
        <fullName evidence="2">Sporulation delaying protein family toxin</fullName>
    </submittedName>
</protein>
<gene>
    <name evidence="2" type="ORF">P8A20_00720</name>
</gene>
<dbReference type="NCBIfam" id="TIGR04032">
    <property type="entry name" value="toxin_SdpC"/>
    <property type="match status" value="1"/>
</dbReference>
<keyword evidence="1" id="KW-0732">Signal</keyword>
<sequence>MKHYGRIVGIVAAAAVTGAAAFTTVGSANAAPADVNTKAVSTSSTALERTKPSAAEDGHQLFAGLFFGQGPFAAKLAANGKLNGIEPGVNDTPEAVRAVAEVIKKIELKSPGIFADFSAKSRSGDPRLVDEAMTTVSRMLVDISDSSGPVPGDTGACAVLVVSVAVAAVVVAVATGGFFINAAAVINVVVDTEEPAENLSRDEMVAELTRVLSTI</sequence>
<accession>A0ABY9J2Y0</accession>
<evidence type="ECO:0000256" key="1">
    <source>
        <dbReference type="SAM" id="SignalP"/>
    </source>
</evidence>
<feature type="chain" id="PRO_5045819741" evidence="1">
    <location>
        <begin position="31"/>
        <end position="215"/>
    </location>
</feature>
<keyword evidence="3" id="KW-1185">Reference proteome</keyword>
<dbReference type="RefSeq" id="WP_147962723.1">
    <property type="nucleotide sequence ID" value="NZ_CP120983.1"/>
</dbReference>
<dbReference type="Proteomes" id="UP001224433">
    <property type="component" value="Chromosome"/>
</dbReference>
<dbReference type="EMBL" id="CP120983">
    <property type="protein sequence ID" value="WLQ62197.1"/>
    <property type="molecule type" value="Genomic_DNA"/>
</dbReference>
<dbReference type="InterPro" id="IPR023888">
    <property type="entry name" value="SdpC-like"/>
</dbReference>
<dbReference type="Pfam" id="PF26137">
    <property type="entry name" value="Toxin_SdpC"/>
    <property type="match status" value="1"/>
</dbReference>
<evidence type="ECO:0000313" key="3">
    <source>
        <dbReference type="Proteomes" id="UP001224433"/>
    </source>
</evidence>
<name>A0ABY9J2Y0_9ACTN</name>
<evidence type="ECO:0000313" key="2">
    <source>
        <dbReference type="EMBL" id="WLQ62197.1"/>
    </source>
</evidence>